<feature type="compositionally biased region" description="Pro residues" evidence="1">
    <location>
        <begin position="48"/>
        <end position="63"/>
    </location>
</feature>
<dbReference type="Proteomes" id="UP000823388">
    <property type="component" value="Chromosome 3K"/>
</dbReference>
<protein>
    <submittedName>
        <fullName evidence="2">Uncharacterized protein</fullName>
    </submittedName>
</protein>
<reference evidence="2" key="1">
    <citation type="submission" date="2020-05" db="EMBL/GenBank/DDBJ databases">
        <title>WGS assembly of Panicum virgatum.</title>
        <authorList>
            <person name="Lovell J.T."/>
            <person name="Jenkins J."/>
            <person name="Shu S."/>
            <person name="Juenger T.E."/>
            <person name="Schmutz J."/>
        </authorList>
    </citation>
    <scope>NUCLEOTIDE SEQUENCE</scope>
    <source>
        <strain evidence="2">AP13</strain>
    </source>
</reference>
<feature type="region of interest" description="Disordered" evidence="1">
    <location>
        <begin position="112"/>
        <end position="132"/>
    </location>
</feature>
<dbReference type="EMBL" id="CM029041">
    <property type="protein sequence ID" value="KAG2628659.1"/>
    <property type="molecule type" value="Genomic_DNA"/>
</dbReference>
<organism evidence="2 3">
    <name type="scientific">Panicum virgatum</name>
    <name type="common">Blackwell switchgrass</name>
    <dbReference type="NCBI Taxonomy" id="38727"/>
    <lineage>
        <taxon>Eukaryota</taxon>
        <taxon>Viridiplantae</taxon>
        <taxon>Streptophyta</taxon>
        <taxon>Embryophyta</taxon>
        <taxon>Tracheophyta</taxon>
        <taxon>Spermatophyta</taxon>
        <taxon>Magnoliopsida</taxon>
        <taxon>Liliopsida</taxon>
        <taxon>Poales</taxon>
        <taxon>Poaceae</taxon>
        <taxon>PACMAD clade</taxon>
        <taxon>Panicoideae</taxon>
        <taxon>Panicodae</taxon>
        <taxon>Paniceae</taxon>
        <taxon>Panicinae</taxon>
        <taxon>Panicum</taxon>
        <taxon>Panicum sect. Hiantes</taxon>
    </lineage>
</organism>
<dbReference type="AlphaFoldDB" id="A0A8T0V9M3"/>
<accession>A0A8T0V9M3</accession>
<keyword evidence="3" id="KW-1185">Reference proteome</keyword>
<sequence>MNCYIASKIKEKDLSEFGCICDAASPSRGAAARPASSARGHNVGSPSLLPPSLRPGARPPPPWQTSSSAVALLDGGSARRRPSARSAPPLPLLPPLPASSVCAAASTPEICRRATPGRRGSLRRRAAPPSRW</sequence>
<gene>
    <name evidence="2" type="ORF">PVAP13_3KG268427</name>
</gene>
<comment type="caution">
    <text evidence="2">The sequence shown here is derived from an EMBL/GenBank/DDBJ whole genome shotgun (WGS) entry which is preliminary data.</text>
</comment>
<evidence type="ECO:0000256" key="1">
    <source>
        <dbReference type="SAM" id="MobiDB-lite"/>
    </source>
</evidence>
<feature type="compositionally biased region" description="Low complexity" evidence="1">
    <location>
        <begin position="26"/>
        <end position="47"/>
    </location>
</feature>
<evidence type="ECO:0000313" key="3">
    <source>
        <dbReference type="Proteomes" id="UP000823388"/>
    </source>
</evidence>
<evidence type="ECO:0000313" key="2">
    <source>
        <dbReference type="EMBL" id="KAG2628659.1"/>
    </source>
</evidence>
<proteinExistence type="predicted"/>
<feature type="compositionally biased region" description="Pro residues" evidence="1">
    <location>
        <begin position="88"/>
        <end position="97"/>
    </location>
</feature>
<feature type="region of interest" description="Disordered" evidence="1">
    <location>
        <begin position="26"/>
        <end position="98"/>
    </location>
</feature>
<name>A0A8T0V9M3_PANVG</name>